<gene>
    <name evidence="2" type="ORF">PVT71_16055</name>
</gene>
<feature type="transmembrane region" description="Helical" evidence="1">
    <location>
        <begin position="232"/>
        <end position="249"/>
    </location>
</feature>
<keyword evidence="1" id="KW-0472">Membrane</keyword>
<feature type="transmembrane region" description="Helical" evidence="1">
    <location>
        <begin position="316"/>
        <end position="338"/>
    </location>
</feature>
<dbReference type="PANTHER" id="PTHR38457:SF1">
    <property type="entry name" value="REGULATOR ABRB-RELATED"/>
    <property type="match status" value="1"/>
</dbReference>
<evidence type="ECO:0000313" key="2">
    <source>
        <dbReference type="EMBL" id="XCC96206.1"/>
    </source>
</evidence>
<dbReference type="AlphaFoldDB" id="A0AAU8APA4"/>
<feature type="transmembrane region" description="Helical" evidence="1">
    <location>
        <begin position="31"/>
        <end position="49"/>
    </location>
</feature>
<feature type="transmembrane region" description="Helical" evidence="1">
    <location>
        <begin position="207"/>
        <end position="226"/>
    </location>
</feature>
<keyword evidence="1" id="KW-1133">Transmembrane helix</keyword>
<name>A0AAU8APA4_9RHOB</name>
<evidence type="ECO:0000256" key="1">
    <source>
        <dbReference type="SAM" id="Phobius"/>
    </source>
</evidence>
<dbReference type="PIRSF" id="PIRSF038991">
    <property type="entry name" value="Protein_AbrB"/>
    <property type="match status" value="1"/>
</dbReference>
<feature type="transmembrane region" description="Helical" evidence="1">
    <location>
        <begin position="148"/>
        <end position="169"/>
    </location>
</feature>
<feature type="transmembrane region" description="Helical" evidence="1">
    <location>
        <begin position="181"/>
        <end position="200"/>
    </location>
</feature>
<proteinExistence type="predicted"/>
<feature type="transmembrane region" description="Helical" evidence="1">
    <location>
        <begin position="7"/>
        <end position="25"/>
    </location>
</feature>
<accession>A0AAU8APA4</accession>
<dbReference type="GO" id="GO:0010468">
    <property type="term" value="P:regulation of gene expression"/>
    <property type="evidence" value="ECO:0007669"/>
    <property type="project" value="InterPro"/>
</dbReference>
<sequence length="355" mass="36007">MVDRRQLRTLLILLPAAIAGGWLWSSFKLPLGWLMGSALVTGIFAMSGVSIRMPKLPHRAGLVIVGASVGLTFTPEIAEHVAGWLPLMVVGGALGIVAAALVAPLLATAGGMSTATAYFSLLPGGVIEMARIGESHGGDRTTIAALHAIRVALVVGLLPLVLFALFPSYPVADGGQAAQVPLPELAATLAIGALGGWLGARWKLPAAWLLGAVLAVGAVAASGLLGGRMPPVFLAAAQVIVGIALGERFERKSLASIPRAIATGVPALLAIMLFMGLAAAAAATWLAADIPTLVLAFSIGGMAEMVLTAKALHQDVALVAAFQALRAVMVNAVAGGVWSRFLARRAQPASSGGGD</sequence>
<feature type="transmembrane region" description="Helical" evidence="1">
    <location>
        <begin position="261"/>
        <end position="284"/>
    </location>
</feature>
<organism evidence="2">
    <name type="scientific">Alloyangia sp. H15</name>
    <dbReference type="NCBI Taxonomy" id="3029062"/>
    <lineage>
        <taxon>Bacteria</taxon>
        <taxon>Pseudomonadati</taxon>
        <taxon>Pseudomonadota</taxon>
        <taxon>Alphaproteobacteria</taxon>
        <taxon>Rhodobacterales</taxon>
        <taxon>Roseobacteraceae</taxon>
        <taxon>Alloyangia</taxon>
    </lineage>
</organism>
<reference evidence="2" key="1">
    <citation type="submission" date="2023-02" db="EMBL/GenBank/DDBJ databases">
        <title>Description and genomic characterization of Salipiger bruguierae sp. nov., isolated from the sediment of mangrove plant Bruguiera sexangula.</title>
        <authorList>
            <person name="Long M."/>
        </authorList>
    </citation>
    <scope>NUCLEOTIDE SEQUENCE</scope>
    <source>
        <strain evidence="2">H15</strain>
    </source>
</reference>
<protein>
    <submittedName>
        <fullName evidence="2">AbrB family transcriptional regulator</fullName>
    </submittedName>
</protein>
<dbReference type="EMBL" id="CP123385">
    <property type="protein sequence ID" value="XCC96206.1"/>
    <property type="molecule type" value="Genomic_DNA"/>
</dbReference>
<dbReference type="NCBIfam" id="TIGR03082">
    <property type="entry name" value="Gneg_AbrB_dup"/>
    <property type="match status" value="2"/>
</dbReference>
<dbReference type="InterPro" id="IPR017516">
    <property type="entry name" value="AbrB_dup"/>
</dbReference>
<feature type="transmembrane region" description="Helical" evidence="1">
    <location>
        <begin position="84"/>
        <end position="107"/>
    </location>
</feature>
<dbReference type="PANTHER" id="PTHR38457">
    <property type="entry name" value="REGULATOR ABRB-RELATED"/>
    <property type="match status" value="1"/>
</dbReference>
<keyword evidence="1" id="KW-0812">Transmembrane</keyword>
<dbReference type="GO" id="GO:0016020">
    <property type="term" value="C:membrane"/>
    <property type="evidence" value="ECO:0007669"/>
    <property type="project" value="InterPro"/>
</dbReference>
<dbReference type="RefSeq" id="WP_353475072.1">
    <property type="nucleotide sequence ID" value="NZ_CP123385.1"/>
</dbReference>
<dbReference type="Pfam" id="PF05145">
    <property type="entry name" value="AbrB"/>
    <property type="match status" value="1"/>
</dbReference>
<dbReference type="InterPro" id="IPR007820">
    <property type="entry name" value="AbrB_fam"/>
</dbReference>